<gene>
    <name evidence="2" type="ORF">FQA47_020770</name>
</gene>
<feature type="region of interest" description="Disordered" evidence="1">
    <location>
        <begin position="38"/>
        <end position="57"/>
    </location>
</feature>
<comment type="caution">
    <text evidence="2">The sequence shown here is derived from an EMBL/GenBank/DDBJ whole genome shotgun (WGS) entry which is preliminary data.</text>
</comment>
<evidence type="ECO:0000256" key="1">
    <source>
        <dbReference type="SAM" id="MobiDB-lite"/>
    </source>
</evidence>
<dbReference type="AlphaFoldDB" id="A0A834CNU4"/>
<accession>A0A834CNU4</accession>
<sequence length="112" mass="12838">MTCKFSNMFQSRSANAFYPAERKKKRNLWVTFVLSKTQNEEQHKNKSIKREANKNDMNNNVCGHIILALNRPVSALDQEKASGDPTVSTHTSKNKEINTKERKKNTQTNAAR</sequence>
<organism evidence="2 3">
    <name type="scientific">Oryzias melastigma</name>
    <name type="common">Marine medaka</name>
    <dbReference type="NCBI Taxonomy" id="30732"/>
    <lineage>
        <taxon>Eukaryota</taxon>
        <taxon>Metazoa</taxon>
        <taxon>Chordata</taxon>
        <taxon>Craniata</taxon>
        <taxon>Vertebrata</taxon>
        <taxon>Euteleostomi</taxon>
        <taxon>Actinopterygii</taxon>
        <taxon>Neopterygii</taxon>
        <taxon>Teleostei</taxon>
        <taxon>Neoteleostei</taxon>
        <taxon>Acanthomorphata</taxon>
        <taxon>Ovalentaria</taxon>
        <taxon>Atherinomorphae</taxon>
        <taxon>Beloniformes</taxon>
        <taxon>Adrianichthyidae</taxon>
        <taxon>Oryziinae</taxon>
        <taxon>Oryzias</taxon>
    </lineage>
</organism>
<reference evidence="2" key="1">
    <citation type="journal article" name="BMC Genomics">
        <title>Long-read sequencing and de novo genome assembly of marine medaka (Oryzias melastigma).</title>
        <authorList>
            <person name="Liang P."/>
            <person name="Saqib H.S.A."/>
            <person name="Ni X."/>
            <person name="Shen Y."/>
        </authorList>
    </citation>
    <scope>NUCLEOTIDE SEQUENCE</scope>
    <source>
        <strain evidence="2">Bigg-433</strain>
    </source>
</reference>
<name>A0A834CNU4_ORYME</name>
<dbReference type="Proteomes" id="UP000646548">
    <property type="component" value="Unassembled WGS sequence"/>
</dbReference>
<evidence type="ECO:0000313" key="3">
    <source>
        <dbReference type="Proteomes" id="UP000646548"/>
    </source>
</evidence>
<evidence type="ECO:0000313" key="2">
    <source>
        <dbReference type="EMBL" id="KAF6731823.1"/>
    </source>
</evidence>
<protein>
    <submittedName>
        <fullName evidence="2">Uncharacterized protein</fullName>
    </submittedName>
</protein>
<feature type="compositionally biased region" description="Basic and acidic residues" evidence="1">
    <location>
        <begin position="38"/>
        <end position="54"/>
    </location>
</feature>
<feature type="region of interest" description="Disordered" evidence="1">
    <location>
        <begin position="76"/>
        <end position="112"/>
    </location>
</feature>
<dbReference type="EMBL" id="WKFB01000207">
    <property type="protein sequence ID" value="KAF6731823.1"/>
    <property type="molecule type" value="Genomic_DNA"/>
</dbReference>
<proteinExistence type="predicted"/>